<sequence>MLFTYIFGAVLFASQASAAVTHNSVLVARQTTEELLAAIPPQCQSSCEDATAILQRCGSLTGDAAGECLCVPATISSLDTCFECLIDMASAGGDTVTDLVRDQADLVIDQLETTCRSAGRPIGGSDDDDDADDDDDTSAAPTGTGRNTITPSGSQTGDLPSASGGASNGDEQDSDNDPSDLLGAASPLSFSMAAVAATVAGAALLF</sequence>
<dbReference type="AlphaFoldDB" id="A8P1Y6"/>
<feature type="compositionally biased region" description="Acidic residues" evidence="1">
    <location>
        <begin position="125"/>
        <end position="137"/>
    </location>
</feature>
<dbReference type="InParanoid" id="A8P1Y6"/>
<comment type="caution">
    <text evidence="3">The sequence shown here is derived from an EMBL/GenBank/DDBJ whole genome shotgun (WGS) entry which is preliminary data.</text>
</comment>
<dbReference type="KEGG" id="cci:CC1G_07941"/>
<evidence type="ECO:0000256" key="1">
    <source>
        <dbReference type="SAM" id="MobiDB-lite"/>
    </source>
</evidence>
<protein>
    <recommendedName>
        <fullName evidence="5">Extracellular membrane protein CFEM domain-containing protein</fullName>
    </recommendedName>
</protein>
<gene>
    <name evidence="3" type="ORF">CC1G_07941</name>
</gene>
<evidence type="ECO:0000313" key="3">
    <source>
        <dbReference type="EMBL" id="EAU83568.1"/>
    </source>
</evidence>
<feature type="compositionally biased region" description="Polar residues" evidence="1">
    <location>
        <begin position="139"/>
        <end position="158"/>
    </location>
</feature>
<keyword evidence="4" id="KW-1185">Reference proteome</keyword>
<evidence type="ECO:0008006" key="5">
    <source>
        <dbReference type="Google" id="ProtNLM"/>
    </source>
</evidence>
<feature type="region of interest" description="Disordered" evidence="1">
    <location>
        <begin position="117"/>
        <end position="184"/>
    </location>
</feature>
<keyword evidence="2" id="KW-0732">Signal</keyword>
<dbReference type="VEuPathDB" id="FungiDB:CC1G_07941"/>
<feature type="signal peptide" evidence="2">
    <location>
        <begin position="1"/>
        <end position="18"/>
    </location>
</feature>
<accession>A8P1Y6</accession>
<dbReference type="Proteomes" id="UP000001861">
    <property type="component" value="Unassembled WGS sequence"/>
</dbReference>
<dbReference type="EMBL" id="AACS02000013">
    <property type="protein sequence ID" value="EAU83568.1"/>
    <property type="molecule type" value="Genomic_DNA"/>
</dbReference>
<dbReference type="OrthoDB" id="2564568at2759"/>
<dbReference type="RefSeq" id="XP_001838200.1">
    <property type="nucleotide sequence ID" value="XM_001838148.2"/>
</dbReference>
<feature type="chain" id="PRO_5002726716" description="Extracellular membrane protein CFEM domain-containing protein" evidence="2">
    <location>
        <begin position="19"/>
        <end position="206"/>
    </location>
</feature>
<dbReference type="GeneID" id="6014772"/>
<evidence type="ECO:0000256" key="2">
    <source>
        <dbReference type="SAM" id="SignalP"/>
    </source>
</evidence>
<dbReference type="OMA" id="QCAVAAN"/>
<evidence type="ECO:0000313" key="4">
    <source>
        <dbReference type="Proteomes" id="UP000001861"/>
    </source>
</evidence>
<organism evidence="3 4">
    <name type="scientific">Coprinopsis cinerea (strain Okayama-7 / 130 / ATCC MYA-4618 / FGSC 9003)</name>
    <name type="common">Inky cap fungus</name>
    <name type="synonym">Hormographiella aspergillata</name>
    <dbReference type="NCBI Taxonomy" id="240176"/>
    <lineage>
        <taxon>Eukaryota</taxon>
        <taxon>Fungi</taxon>
        <taxon>Dikarya</taxon>
        <taxon>Basidiomycota</taxon>
        <taxon>Agaricomycotina</taxon>
        <taxon>Agaricomycetes</taxon>
        <taxon>Agaricomycetidae</taxon>
        <taxon>Agaricales</taxon>
        <taxon>Agaricineae</taxon>
        <taxon>Psathyrellaceae</taxon>
        <taxon>Coprinopsis</taxon>
    </lineage>
</organism>
<reference evidence="3 4" key="1">
    <citation type="journal article" date="2010" name="Proc. Natl. Acad. Sci. U.S.A.">
        <title>Insights into evolution of multicellular fungi from the assembled chromosomes of the mushroom Coprinopsis cinerea (Coprinus cinereus).</title>
        <authorList>
            <person name="Stajich J.E."/>
            <person name="Wilke S.K."/>
            <person name="Ahren D."/>
            <person name="Au C.H."/>
            <person name="Birren B.W."/>
            <person name="Borodovsky M."/>
            <person name="Burns C."/>
            <person name="Canback B."/>
            <person name="Casselton L.A."/>
            <person name="Cheng C.K."/>
            <person name="Deng J."/>
            <person name="Dietrich F.S."/>
            <person name="Fargo D.C."/>
            <person name="Farman M.L."/>
            <person name="Gathman A.C."/>
            <person name="Goldberg J."/>
            <person name="Guigo R."/>
            <person name="Hoegger P.J."/>
            <person name="Hooker J.B."/>
            <person name="Huggins A."/>
            <person name="James T.Y."/>
            <person name="Kamada T."/>
            <person name="Kilaru S."/>
            <person name="Kodira C."/>
            <person name="Kues U."/>
            <person name="Kupfer D."/>
            <person name="Kwan H.S."/>
            <person name="Lomsadze A."/>
            <person name="Li W."/>
            <person name="Lilly W.W."/>
            <person name="Ma L.J."/>
            <person name="Mackey A.J."/>
            <person name="Manning G."/>
            <person name="Martin F."/>
            <person name="Muraguchi H."/>
            <person name="Natvig D.O."/>
            <person name="Palmerini H."/>
            <person name="Ramesh M.A."/>
            <person name="Rehmeyer C.J."/>
            <person name="Roe B.A."/>
            <person name="Shenoy N."/>
            <person name="Stanke M."/>
            <person name="Ter-Hovhannisyan V."/>
            <person name="Tunlid A."/>
            <person name="Velagapudi R."/>
            <person name="Vision T.J."/>
            <person name="Zeng Q."/>
            <person name="Zolan M.E."/>
            <person name="Pukkila P.J."/>
        </authorList>
    </citation>
    <scope>NUCLEOTIDE SEQUENCE [LARGE SCALE GENOMIC DNA]</scope>
    <source>
        <strain evidence="4">Okayama-7 / 130 / ATCC MYA-4618 / FGSC 9003</strain>
    </source>
</reference>
<proteinExistence type="predicted"/>
<name>A8P1Y6_COPC7</name>